<dbReference type="Pfam" id="PF03572">
    <property type="entry name" value="Peptidase_S41"/>
    <property type="match status" value="1"/>
</dbReference>
<dbReference type="SMART" id="SM00245">
    <property type="entry name" value="TSPc"/>
    <property type="match status" value="1"/>
</dbReference>
<dbReference type="CDD" id="cd07562">
    <property type="entry name" value="Peptidase_S41_TRI"/>
    <property type="match status" value="1"/>
</dbReference>
<comment type="caution">
    <text evidence="2">The sequence shown here is derived from an EMBL/GenBank/DDBJ whole genome shotgun (WGS) entry which is preliminary data.</text>
</comment>
<organism evidence="2 3">
    <name type="scientific">Silvimonas iriomotensis</name>
    <dbReference type="NCBI Taxonomy" id="449662"/>
    <lineage>
        <taxon>Bacteria</taxon>
        <taxon>Pseudomonadati</taxon>
        <taxon>Pseudomonadota</taxon>
        <taxon>Betaproteobacteria</taxon>
        <taxon>Neisseriales</taxon>
        <taxon>Chitinibacteraceae</taxon>
        <taxon>Silvimonas</taxon>
    </lineage>
</organism>
<dbReference type="Gene3D" id="3.90.226.10">
    <property type="entry name" value="2-enoyl-CoA Hydratase, Chain A, domain 1"/>
    <property type="match status" value="1"/>
</dbReference>
<accession>A0ABQ2PB50</accession>
<evidence type="ECO:0000313" key="2">
    <source>
        <dbReference type="EMBL" id="GGP22738.1"/>
    </source>
</evidence>
<protein>
    <submittedName>
        <fullName evidence="2">Peptidase S41</fullName>
    </submittedName>
</protein>
<keyword evidence="3" id="KW-1185">Reference proteome</keyword>
<sequence length="463" mass="49737">MPPNMGRFCTEEAASVSLSRLMLVLLVPVVMSGCAVVDPHRILARQIDRLTVSSTLDEHNREAAFDQVWHTINDSYVDPGFNGVDWAAVGQRYRPLVLNAPDDASFWAELDHMTGELNDAHTRVENPARYAQIKHDKSASLGLGVDEIDGRLIMHGISGMSQAALLGVRSGQELTGVDGQDALAWWQQQRAQVRGGSTAWSRDAYVLRALNNLPAGKVRTLALTRPDGTHLSVELTNEEAASPPWIYAHTLNGNLTYIRFSGFDRQIKPELMKLLDQAARSSGIVIDLRGNGGGDGLMAMDLLSRFVKGEIKGAQVITRDHKPVRLFGFSLLDTNPVLQGDAHPLTAPLAILVDRHSASAAELVAGAAQSLGRAKVFGETTCGCLLGFFDYDPLPGGGALAFSEVDIRLPNGERIEGRGVVPDVSITVTRTALEQGADPTLQSALSWLATEAASAPATAAKTP</sequence>
<reference evidence="3" key="1">
    <citation type="journal article" date="2019" name="Int. J. Syst. Evol. Microbiol.">
        <title>The Global Catalogue of Microorganisms (GCM) 10K type strain sequencing project: providing services to taxonomists for standard genome sequencing and annotation.</title>
        <authorList>
            <consortium name="The Broad Institute Genomics Platform"/>
            <consortium name="The Broad Institute Genome Sequencing Center for Infectious Disease"/>
            <person name="Wu L."/>
            <person name="Ma J."/>
        </authorList>
    </citation>
    <scope>NUCLEOTIDE SEQUENCE [LARGE SCALE GENOMIC DNA]</scope>
    <source>
        <strain evidence="3">CGMCC 1.8859</strain>
    </source>
</reference>
<dbReference type="PANTHER" id="PTHR32060:SF30">
    <property type="entry name" value="CARBOXY-TERMINAL PROCESSING PROTEASE CTPA"/>
    <property type="match status" value="1"/>
</dbReference>
<dbReference type="Pfam" id="PF14684">
    <property type="entry name" value="Tricorn_C1"/>
    <property type="match status" value="1"/>
</dbReference>
<dbReference type="SUPFAM" id="SSF52096">
    <property type="entry name" value="ClpP/crotonase"/>
    <property type="match status" value="1"/>
</dbReference>
<dbReference type="PROSITE" id="PS51257">
    <property type="entry name" value="PROKAR_LIPOPROTEIN"/>
    <property type="match status" value="1"/>
</dbReference>
<dbReference type="EMBL" id="BMLX01000003">
    <property type="protein sequence ID" value="GGP22738.1"/>
    <property type="molecule type" value="Genomic_DNA"/>
</dbReference>
<dbReference type="Gene3D" id="2.30.42.10">
    <property type="match status" value="1"/>
</dbReference>
<dbReference type="InterPro" id="IPR036034">
    <property type="entry name" value="PDZ_sf"/>
</dbReference>
<feature type="domain" description="Tail specific protease" evidence="1">
    <location>
        <begin position="216"/>
        <end position="427"/>
    </location>
</feature>
<dbReference type="InterPro" id="IPR028204">
    <property type="entry name" value="Tricorn_C1"/>
</dbReference>
<name>A0ABQ2PB50_9NEIS</name>
<dbReference type="PANTHER" id="PTHR32060">
    <property type="entry name" value="TAIL-SPECIFIC PROTEASE"/>
    <property type="match status" value="1"/>
</dbReference>
<evidence type="ECO:0000313" key="3">
    <source>
        <dbReference type="Proteomes" id="UP000637267"/>
    </source>
</evidence>
<dbReference type="Proteomes" id="UP000637267">
    <property type="component" value="Unassembled WGS sequence"/>
</dbReference>
<dbReference type="Gene3D" id="3.30.750.44">
    <property type="match status" value="1"/>
</dbReference>
<proteinExistence type="predicted"/>
<dbReference type="InterPro" id="IPR005151">
    <property type="entry name" value="Tail-specific_protease"/>
</dbReference>
<dbReference type="InterPro" id="IPR029045">
    <property type="entry name" value="ClpP/crotonase-like_dom_sf"/>
</dbReference>
<evidence type="ECO:0000259" key="1">
    <source>
        <dbReference type="SMART" id="SM00245"/>
    </source>
</evidence>
<gene>
    <name evidence="2" type="ORF">GCM10010970_27380</name>
</gene>